<dbReference type="Pfam" id="PF02769">
    <property type="entry name" value="AIRS_C"/>
    <property type="match status" value="1"/>
</dbReference>
<keyword evidence="19" id="KW-1185">Reference proteome</keyword>
<dbReference type="EMBL" id="CP003587">
    <property type="protein sequence ID" value="AGY58742.1"/>
    <property type="molecule type" value="Genomic_DNA"/>
</dbReference>
<dbReference type="FunFam" id="3.30.1330.10:FF:000001">
    <property type="entry name" value="Phosphoribosylformylglycinamidine cyclo-ligase"/>
    <property type="match status" value="1"/>
</dbReference>
<name>U5QIC4_GLOK1</name>
<dbReference type="InterPro" id="IPR016188">
    <property type="entry name" value="PurM-like_N"/>
</dbReference>
<feature type="domain" description="PurM-like C-terminal" evidence="17">
    <location>
        <begin position="170"/>
        <end position="336"/>
    </location>
</feature>
<comment type="catalytic activity">
    <reaction evidence="14 15">
        <text>2-formamido-N(1)-(5-O-phospho-beta-D-ribosyl)acetamidine + ATP = 5-amino-1-(5-phospho-beta-D-ribosyl)imidazole + ADP + phosphate + H(+)</text>
        <dbReference type="Rhea" id="RHEA:23032"/>
        <dbReference type="ChEBI" id="CHEBI:15378"/>
        <dbReference type="ChEBI" id="CHEBI:30616"/>
        <dbReference type="ChEBI" id="CHEBI:43474"/>
        <dbReference type="ChEBI" id="CHEBI:137981"/>
        <dbReference type="ChEBI" id="CHEBI:147287"/>
        <dbReference type="ChEBI" id="CHEBI:456216"/>
        <dbReference type="EC" id="6.3.3.1"/>
    </reaction>
</comment>
<dbReference type="eggNOG" id="COG0150">
    <property type="taxonomic scope" value="Bacteria"/>
</dbReference>
<dbReference type="GO" id="GO:0046084">
    <property type="term" value="P:adenine biosynthetic process"/>
    <property type="evidence" value="ECO:0007669"/>
    <property type="project" value="TreeGrafter"/>
</dbReference>
<evidence type="ECO:0000256" key="2">
    <source>
        <dbReference type="ARBA" id="ARBA00004686"/>
    </source>
</evidence>
<evidence type="ECO:0000256" key="15">
    <source>
        <dbReference type="HAMAP-Rule" id="MF_00741"/>
    </source>
</evidence>
<dbReference type="PANTHER" id="PTHR10520:SF12">
    <property type="entry name" value="TRIFUNCTIONAL PURINE BIOSYNTHETIC PROTEIN ADENOSINE-3"/>
    <property type="match status" value="1"/>
</dbReference>
<dbReference type="CDD" id="cd02196">
    <property type="entry name" value="PurM"/>
    <property type="match status" value="1"/>
</dbReference>
<dbReference type="UniPathway" id="UPA00074">
    <property type="reaction ID" value="UER00129"/>
</dbReference>
<proteinExistence type="inferred from homology"/>
<keyword evidence="10 15" id="KW-0067">ATP-binding</keyword>
<keyword evidence="7 15" id="KW-0436">Ligase</keyword>
<dbReference type="FunFam" id="3.90.650.10:FF:000011">
    <property type="entry name" value="Phosphoribosylformylglycinamidine cyclo-ligase"/>
    <property type="match status" value="1"/>
</dbReference>
<evidence type="ECO:0000256" key="12">
    <source>
        <dbReference type="ARBA" id="ARBA00032931"/>
    </source>
</evidence>
<protein>
    <recommendedName>
        <fullName evidence="5 15">Phosphoribosylformylglycinamidine cyclo-ligase</fullName>
        <ecNumber evidence="4 15">6.3.3.1</ecNumber>
    </recommendedName>
    <alternativeName>
        <fullName evidence="12 15">AIR synthase</fullName>
    </alternativeName>
    <alternativeName>
        <fullName evidence="13 15">AIRS</fullName>
    </alternativeName>
    <alternativeName>
        <fullName evidence="11 15">Phosphoribosyl-aminoimidazole synthetase</fullName>
    </alternativeName>
</protein>
<evidence type="ECO:0000256" key="14">
    <source>
        <dbReference type="ARBA" id="ARBA00049057"/>
    </source>
</evidence>
<dbReference type="Pfam" id="PF00586">
    <property type="entry name" value="AIRS"/>
    <property type="match status" value="1"/>
</dbReference>
<dbReference type="HOGENOM" id="CLU_047116_0_0_3"/>
<feature type="domain" description="PurM-like N-terminal" evidence="16">
    <location>
        <begin position="53"/>
        <end position="158"/>
    </location>
</feature>
<dbReference type="STRING" id="1183438.GKIL_2496"/>
<dbReference type="PATRIC" id="fig|1183438.3.peg.2455"/>
<evidence type="ECO:0000256" key="4">
    <source>
        <dbReference type="ARBA" id="ARBA00013047"/>
    </source>
</evidence>
<reference evidence="18 19" key="1">
    <citation type="journal article" date="2013" name="PLoS ONE">
        <title>Cultivation and Complete Genome Sequencing of Gloeobacter kilaueensis sp. nov., from a Lava Cave in Kilauea Caldera, Hawai'i.</title>
        <authorList>
            <person name="Saw J.H."/>
            <person name="Schatz M."/>
            <person name="Brown M.V."/>
            <person name="Kunkel D.D."/>
            <person name="Foster J.S."/>
            <person name="Shick H."/>
            <person name="Christensen S."/>
            <person name="Hou S."/>
            <person name="Wan X."/>
            <person name="Donachie S.P."/>
        </authorList>
    </citation>
    <scope>NUCLEOTIDE SEQUENCE [LARGE SCALE GENOMIC DNA]</scope>
    <source>
        <strain evidence="19">JS</strain>
    </source>
</reference>
<dbReference type="InterPro" id="IPR004733">
    <property type="entry name" value="PurM_cligase"/>
</dbReference>
<dbReference type="InterPro" id="IPR036676">
    <property type="entry name" value="PurM-like_C_sf"/>
</dbReference>
<dbReference type="HAMAP" id="MF_00741">
    <property type="entry name" value="AIRS"/>
    <property type="match status" value="1"/>
</dbReference>
<comment type="subcellular location">
    <subcellularLocation>
        <location evidence="1 15">Cytoplasm</location>
    </subcellularLocation>
</comment>
<dbReference type="GO" id="GO:0005829">
    <property type="term" value="C:cytosol"/>
    <property type="evidence" value="ECO:0007669"/>
    <property type="project" value="TreeGrafter"/>
</dbReference>
<evidence type="ECO:0000256" key="6">
    <source>
        <dbReference type="ARBA" id="ARBA00022490"/>
    </source>
</evidence>
<dbReference type="InterPro" id="IPR036921">
    <property type="entry name" value="PurM-like_N_sf"/>
</dbReference>
<dbReference type="KEGG" id="glj:GKIL_2496"/>
<evidence type="ECO:0000256" key="9">
    <source>
        <dbReference type="ARBA" id="ARBA00022755"/>
    </source>
</evidence>
<dbReference type="InterPro" id="IPR010918">
    <property type="entry name" value="PurM-like_C_dom"/>
</dbReference>
<dbReference type="GO" id="GO:0004641">
    <property type="term" value="F:phosphoribosylformylglycinamidine cyclo-ligase activity"/>
    <property type="evidence" value="ECO:0007669"/>
    <property type="project" value="UniProtKB-UniRule"/>
</dbReference>
<evidence type="ECO:0000256" key="5">
    <source>
        <dbReference type="ARBA" id="ARBA00020367"/>
    </source>
</evidence>
<gene>
    <name evidence="15 18" type="primary">purM</name>
    <name evidence="18" type="ORF">GKIL_2496</name>
</gene>
<dbReference type="EC" id="6.3.3.1" evidence="4 15"/>
<sequence>MDYKSAGVNIEAGHEFVSRIRSAVERTRRPEQLGSVGGFGGLFALPAGYSEPVLVAGTDGVGTKLKLAFALDRHDTIGIDCVAMCANDVLAQGAEPLFFLDYLATGSLAPAQLAQVVEGIAAGCLEAGCTLLGGETAEMPGFYERGEYDVAGFCVGIVERDRLIDGSRVRPDDVLLGLASSGVHSNGFSLVRRIVEVTGHDWQEIPPGFDTPLGETLLTPTRIYVKPVLAALKAGLDIRGIAHITGGGLIENVPRALGGLAARLVRGSWPVPPIFHWLATHGEVLQQDMETTFNLGLGLVLACGADEAERIADFLGERGEKVYRVGTVIDAPAPAVYFI</sequence>
<dbReference type="Gene3D" id="3.30.1330.10">
    <property type="entry name" value="PurM-like, N-terminal domain"/>
    <property type="match status" value="1"/>
</dbReference>
<comment type="similarity">
    <text evidence="3 15">Belongs to the AIR synthase family.</text>
</comment>
<dbReference type="GO" id="GO:0004637">
    <property type="term" value="F:phosphoribosylamine-glycine ligase activity"/>
    <property type="evidence" value="ECO:0007669"/>
    <property type="project" value="TreeGrafter"/>
</dbReference>
<dbReference type="GO" id="GO:0005524">
    <property type="term" value="F:ATP binding"/>
    <property type="evidence" value="ECO:0007669"/>
    <property type="project" value="UniProtKB-KW"/>
</dbReference>
<evidence type="ECO:0000259" key="17">
    <source>
        <dbReference type="Pfam" id="PF02769"/>
    </source>
</evidence>
<evidence type="ECO:0000256" key="11">
    <source>
        <dbReference type="ARBA" id="ARBA00031908"/>
    </source>
</evidence>
<evidence type="ECO:0000256" key="13">
    <source>
        <dbReference type="ARBA" id="ARBA00033093"/>
    </source>
</evidence>
<evidence type="ECO:0000256" key="8">
    <source>
        <dbReference type="ARBA" id="ARBA00022741"/>
    </source>
</evidence>
<accession>U5QIC4</accession>
<evidence type="ECO:0000256" key="3">
    <source>
        <dbReference type="ARBA" id="ARBA00010280"/>
    </source>
</evidence>
<dbReference type="RefSeq" id="WP_023173925.1">
    <property type="nucleotide sequence ID" value="NC_022600.1"/>
</dbReference>
<keyword evidence="8 15" id="KW-0547">Nucleotide-binding</keyword>
<evidence type="ECO:0000256" key="10">
    <source>
        <dbReference type="ARBA" id="ARBA00022840"/>
    </source>
</evidence>
<evidence type="ECO:0000256" key="1">
    <source>
        <dbReference type="ARBA" id="ARBA00004496"/>
    </source>
</evidence>
<dbReference type="GO" id="GO:0006189">
    <property type="term" value="P:'de novo' IMP biosynthetic process"/>
    <property type="evidence" value="ECO:0007669"/>
    <property type="project" value="UniProtKB-UniRule"/>
</dbReference>
<comment type="pathway">
    <text evidence="2 15">Purine metabolism; IMP biosynthesis via de novo pathway; 5-amino-1-(5-phospho-D-ribosyl)imidazole from N(2)-formyl-N(1)-(5-phospho-D-ribosyl)glycinamide: step 2/2.</text>
</comment>
<dbReference type="SUPFAM" id="SSF56042">
    <property type="entry name" value="PurM C-terminal domain-like"/>
    <property type="match status" value="1"/>
</dbReference>
<dbReference type="Gene3D" id="3.90.650.10">
    <property type="entry name" value="PurM-like C-terminal domain"/>
    <property type="match status" value="1"/>
</dbReference>
<dbReference type="NCBIfam" id="TIGR00878">
    <property type="entry name" value="purM"/>
    <property type="match status" value="1"/>
</dbReference>
<dbReference type="Proteomes" id="UP000017396">
    <property type="component" value="Chromosome"/>
</dbReference>
<dbReference type="OrthoDB" id="9802507at2"/>
<evidence type="ECO:0000256" key="7">
    <source>
        <dbReference type="ARBA" id="ARBA00022598"/>
    </source>
</evidence>
<evidence type="ECO:0000259" key="16">
    <source>
        <dbReference type="Pfam" id="PF00586"/>
    </source>
</evidence>
<dbReference type="PANTHER" id="PTHR10520">
    <property type="entry name" value="TRIFUNCTIONAL PURINE BIOSYNTHETIC PROTEIN ADENOSINE-3-RELATED"/>
    <property type="match status" value="1"/>
</dbReference>
<keyword evidence="9 15" id="KW-0658">Purine biosynthesis</keyword>
<keyword evidence="6 15" id="KW-0963">Cytoplasm</keyword>
<organism evidence="18 19">
    <name type="scientific">Gloeobacter kilaueensis (strain ATCC BAA-2537 / CCAP 1431/1 / ULC 316 / JS1)</name>
    <dbReference type="NCBI Taxonomy" id="1183438"/>
    <lineage>
        <taxon>Bacteria</taxon>
        <taxon>Bacillati</taxon>
        <taxon>Cyanobacteriota</taxon>
        <taxon>Cyanophyceae</taxon>
        <taxon>Gloeobacterales</taxon>
        <taxon>Gloeobacteraceae</taxon>
        <taxon>Gloeobacter</taxon>
    </lineage>
</organism>
<dbReference type="AlphaFoldDB" id="U5QIC4"/>
<dbReference type="SUPFAM" id="SSF55326">
    <property type="entry name" value="PurM N-terminal domain-like"/>
    <property type="match status" value="1"/>
</dbReference>
<evidence type="ECO:0000313" key="18">
    <source>
        <dbReference type="EMBL" id="AGY58742.1"/>
    </source>
</evidence>
<evidence type="ECO:0000313" key="19">
    <source>
        <dbReference type="Proteomes" id="UP000017396"/>
    </source>
</evidence>